<accession>A0AAW0VWC6</accession>
<keyword evidence="7" id="KW-0460">Magnesium</keyword>
<evidence type="ECO:0000256" key="7">
    <source>
        <dbReference type="RuleBase" id="RU361279"/>
    </source>
</evidence>
<keyword evidence="9" id="KW-1185">Reference proteome</keyword>
<dbReference type="PIRSF" id="PIRSF006806">
    <property type="entry name" value="FTHF_cligase"/>
    <property type="match status" value="1"/>
</dbReference>
<dbReference type="EMBL" id="JARKIK010000100">
    <property type="protein sequence ID" value="KAK8721407.1"/>
    <property type="molecule type" value="Genomic_DNA"/>
</dbReference>
<comment type="catalytic activity">
    <reaction evidence="4 7">
        <text>(6S)-5-formyl-5,6,7,8-tetrahydrofolate + ATP = (6R)-5,10-methenyltetrahydrofolate + ADP + phosphate</text>
        <dbReference type="Rhea" id="RHEA:10488"/>
        <dbReference type="ChEBI" id="CHEBI:30616"/>
        <dbReference type="ChEBI" id="CHEBI:43474"/>
        <dbReference type="ChEBI" id="CHEBI:57455"/>
        <dbReference type="ChEBI" id="CHEBI:57457"/>
        <dbReference type="ChEBI" id="CHEBI:456216"/>
        <dbReference type="EC" id="6.3.3.2"/>
    </reaction>
</comment>
<reference evidence="8 9" key="1">
    <citation type="journal article" date="2024" name="BMC Genomics">
        <title>Genome assembly of redclaw crayfish (Cherax quadricarinatus) provides insights into its immune adaptation and hypoxia tolerance.</title>
        <authorList>
            <person name="Liu Z."/>
            <person name="Zheng J."/>
            <person name="Li H."/>
            <person name="Fang K."/>
            <person name="Wang S."/>
            <person name="He J."/>
            <person name="Zhou D."/>
            <person name="Weng S."/>
            <person name="Chi M."/>
            <person name="Gu Z."/>
            <person name="He J."/>
            <person name="Li F."/>
            <person name="Wang M."/>
        </authorList>
    </citation>
    <scope>NUCLEOTIDE SEQUENCE [LARGE SCALE GENOMIC DNA]</scope>
    <source>
        <strain evidence="8">ZL_2023a</strain>
    </source>
</reference>
<dbReference type="GO" id="GO:0005524">
    <property type="term" value="F:ATP binding"/>
    <property type="evidence" value="ECO:0007669"/>
    <property type="project" value="UniProtKB-KW"/>
</dbReference>
<feature type="binding site" evidence="6">
    <location>
        <position position="54"/>
    </location>
    <ligand>
        <name>substrate</name>
    </ligand>
</feature>
<dbReference type="Proteomes" id="UP001445076">
    <property type="component" value="Unassembled WGS sequence"/>
</dbReference>
<comment type="cofactor">
    <cofactor evidence="7">
        <name>Mg(2+)</name>
        <dbReference type="ChEBI" id="CHEBI:18420"/>
    </cofactor>
</comment>
<evidence type="ECO:0000313" key="8">
    <source>
        <dbReference type="EMBL" id="KAK8721407.1"/>
    </source>
</evidence>
<dbReference type="InterPro" id="IPR037171">
    <property type="entry name" value="NagB/RpiA_transferase-like"/>
</dbReference>
<keyword evidence="3 6" id="KW-0067">ATP-binding</keyword>
<name>A0AAW0VWC6_CHEQU</name>
<dbReference type="Pfam" id="PF01812">
    <property type="entry name" value="5-FTHF_cyc-lig"/>
    <property type="match status" value="1"/>
</dbReference>
<evidence type="ECO:0000256" key="2">
    <source>
        <dbReference type="ARBA" id="ARBA00022741"/>
    </source>
</evidence>
<dbReference type="PANTHER" id="PTHR23407">
    <property type="entry name" value="ATPASE INHIBITOR/5-FORMYLTETRAHYDROFOLATE CYCLO-LIGASE"/>
    <property type="match status" value="1"/>
</dbReference>
<dbReference type="AlphaFoldDB" id="A0AAW0VWC6"/>
<dbReference type="NCBIfam" id="TIGR02727">
    <property type="entry name" value="MTHFS_bact"/>
    <property type="match status" value="1"/>
</dbReference>
<proteinExistence type="inferred from homology"/>
<comment type="similarity">
    <text evidence="1 7">Belongs to the 5-formyltetrahydrofolate cyclo-ligase family.</text>
</comment>
<feature type="binding site" evidence="6">
    <location>
        <begin position="8"/>
        <end position="12"/>
    </location>
    <ligand>
        <name>ATP</name>
        <dbReference type="ChEBI" id="CHEBI:30616"/>
    </ligand>
</feature>
<sequence length="197" mass="22541">MNIMKTAKATLRKEVQAKLNSMNIAERSRQSLIVQQKILQHEVYKKSQRLSIFLSMKDEVETEPILRQALDTGKTCYIPRYNSNSNHMDMVRLHTWQEYQSLPVTKWKIKQPLLDELCETALASGGLDLILIPGLAFTKQGHRLGRGRGYYDTYLTKYRASLSLAPTTIALAFNEQILPEIPTEETDVPIDIVLYAD</sequence>
<dbReference type="GO" id="GO:0030272">
    <property type="term" value="F:5-formyltetrahydrofolate cyclo-ligase activity"/>
    <property type="evidence" value="ECO:0007669"/>
    <property type="project" value="UniProtKB-EC"/>
</dbReference>
<evidence type="ECO:0000256" key="4">
    <source>
        <dbReference type="ARBA" id="ARBA00036539"/>
    </source>
</evidence>
<evidence type="ECO:0000256" key="1">
    <source>
        <dbReference type="ARBA" id="ARBA00010638"/>
    </source>
</evidence>
<dbReference type="GO" id="GO:0005739">
    <property type="term" value="C:mitochondrion"/>
    <property type="evidence" value="ECO:0007669"/>
    <property type="project" value="TreeGrafter"/>
</dbReference>
<dbReference type="SUPFAM" id="SSF100950">
    <property type="entry name" value="NagB/RpiA/CoA transferase-like"/>
    <property type="match status" value="1"/>
</dbReference>
<gene>
    <name evidence="8" type="ORF">OTU49_012703</name>
</gene>
<dbReference type="InterPro" id="IPR002698">
    <property type="entry name" value="FTHF_cligase"/>
</dbReference>
<organism evidence="8 9">
    <name type="scientific">Cherax quadricarinatus</name>
    <name type="common">Australian red claw crayfish</name>
    <dbReference type="NCBI Taxonomy" id="27406"/>
    <lineage>
        <taxon>Eukaryota</taxon>
        <taxon>Metazoa</taxon>
        <taxon>Ecdysozoa</taxon>
        <taxon>Arthropoda</taxon>
        <taxon>Crustacea</taxon>
        <taxon>Multicrustacea</taxon>
        <taxon>Malacostraca</taxon>
        <taxon>Eumalacostraca</taxon>
        <taxon>Eucarida</taxon>
        <taxon>Decapoda</taxon>
        <taxon>Pleocyemata</taxon>
        <taxon>Astacidea</taxon>
        <taxon>Parastacoidea</taxon>
        <taxon>Parastacidae</taxon>
        <taxon>Cherax</taxon>
    </lineage>
</organism>
<dbReference type="FunFam" id="3.40.50.10420:FF:000007">
    <property type="entry name" value="5-formyltetrahydrofolate cyclo-ligase"/>
    <property type="match status" value="1"/>
</dbReference>
<dbReference type="Gene3D" id="3.40.50.10420">
    <property type="entry name" value="NagB/RpiA/CoA transferase-like"/>
    <property type="match status" value="1"/>
</dbReference>
<evidence type="ECO:0000313" key="9">
    <source>
        <dbReference type="Proteomes" id="UP001445076"/>
    </source>
</evidence>
<feature type="binding site" evidence="6">
    <location>
        <position position="59"/>
    </location>
    <ligand>
        <name>substrate</name>
    </ligand>
</feature>
<evidence type="ECO:0000256" key="5">
    <source>
        <dbReference type="ARBA" id="ARBA00038966"/>
    </source>
</evidence>
<dbReference type="GO" id="GO:0035999">
    <property type="term" value="P:tetrahydrofolate interconversion"/>
    <property type="evidence" value="ECO:0007669"/>
    <property type="project" value="TreeGrafter"/>
</dbReference>
<evidence type="ECO:0000256" key="3">
    <source>
        <dbReference type="ARBA" id="ARBA00022840"/>
    </source>
</evidence>
<dbReference type="GO" id="GO:0046872">
    <property type="term" value="F:metal ion binding"/>
    <property type="evidence" value="ECO:0007669"/>
    <property type="project" value="UniProtKB-KW"/>
</dbReference>
<comment type="caution">
    <text evidence="8">The sequence shown here is derived from an EMBL/GenBank/DDBJ whole genome shotgun (WGS) entry which is preliminary data.</text>
</comment>
<feature type="binding site" evidence="6">
    <location>
        <begin position="143"/>
        <end position="151"/>
    </location>
    <ligand>
        <name>ATP</name>
        <dbReference type="ChEBI" id="CHEBI:30616"/>
    </ligand>
</feature>
<keyword evidence="2 6" id="KW-0547">Nucleotide-binding</keyword>
<dbReference type="PANTHER" id="PTHR23407:SF1">
    <property type="entry name" value="5-FORMYLTETRAHYDROFOLATE CYCLO-LIGASE"/>
    <property type="match status" value="1"/>
</dbReference>
<dbReference type="EC" id="6.3.3.2" evidence="5 7"/>
<evidence type="ECO:0000256" key="6">
    <source>
        <dbReference type="PIRSR" id="PIRSR006806-1"/>
    </source>
</evidence>
<keyword evidence="7" id="KW-0479">Metal-binding</keyword>
<dbReference type="GO" id="GO:0009396">
    <property type="term" value="P:folic acid-containing compound biosynthetic process"/>
    <property type="evidence" value="ECO:0007669"/>
    <property type="project" value="TreeGrafter"/>
</dbReference>
<dbReference type="InterPro" id="IPR024185">
    <property type="entry name" value="FTHF_cligase-like_sf"/>
</dbReference>
<protein>
    <recommendedName>
        <fullName evidence="5 7">5-formyltetrahydrofolate cyclo-ligase</fullName>
        <ecNumber evidence="5 7">6.3.3.2</ecNumber>
    </recommendedName>
</protein>